<organism evidence="5 6">
    <name type="scientific">Coprococcus eutactus</name>
    <dbReference type="NCBI Taxonomy" id="33043"/>
    <lineage>
        <taxon>Bacteria</taxon>
        <taxon>Bacillati</taxon>
        <taxon>Bacillota</taxon>
        <taxon>Clostridia</taxon>
        <taxon>Lachnospirales</taxon>
        <taxon>Lachnospiraceae</taxon>
        <taxon>Coprococcus</taxon>
    </lineage>
</organism>
<dbReference type="PRINTS" id="PR00864">
    <property type="entry name" value="PREPILNPTASE"/>
</dbReference>
<dbReference type="EMBL" id="QRVK01000011">
    <property type="protein sequence ID" value="RGS43058.1"/>
    <property type="molecule type" value="Genomic_DNA"/>
</dbReference>
<dbReference type="Gene3D" id="1.20.120.1220">
    <property type="match status" value="1"/>
</dbReference>
<dbReference type="PANTHER" id="PTHR30487">
    <property type="entry name" value="TYPE 4 PREPILIN-LIKE PROTEINS LEADER PEPTIDE-PROCESSING ENZYME"/>
    <property type="match status" value="1"/>
</dbReference>
<evidence type="ECO:0000313" key="5">
    <source>
        <dbReference type="EMBL" id="RGS43058.1"/>
    </source>
</evidence>
<dbReference type="InterPro" id="IPR000045">
    <property type="entry name" value="Prepilin_IV_endopep_pep"/>
</dbReference>
<sequence length="238" mass="25726">MNSINIAACIVAFLLGVVLFTLANEIILKLPNNENIFKGKPKSFEKFSPRCLFIQILGGVFGVLMVWQFGVSLEAVTVFLFFALLTIITFIDADTMEIPFVLNVCILVLGVISIFTRGGFSLTGGDLSLVSRLIGMICVSLPLFLIVLVIPDGFGGGDIKLMFAAGFFLGWKATVIAFFIGLIIGGCQGAILLIRRKKGKDEHFAFGPALSVGLMIATFVGSQMMNSYINVIKASFYA</sequence>
<accession>A0A3R5WRW2</accession>
<dbReference type="PANTHER" id="PTHR30487:SF0">
    <property type="entry name" value="PREPILIN LEADER PEPTIDASE_N-METHYLTRANSFERASE-RELATED"/>
    <property type="match status" value="1"/>
</dbReference>
<dbReference type="Pfam" id="PF01478">
    <property type="entry name" value="Peptidase_A24"/>
    <property type="match status" value="1"/>
</dbReference>
<dbReference type="Proteomes" id="UP000283295">
    <property type="component" value="Unassembled WGS sequence"/>
</dbReference>
<evidence type="ECO:0000259" key="4">
    <source>
        <dbReference type="Pfam" id="PF01478"/>
    </source>
</evidence>
<dbReference type="AlphaFoldDB" id="A0A3R5WRW2"/>
<proteinExistence type="inferred from homology"/>
<protein>
    <submittedName>
        <fullName evidence="5">Prepilin peptidase</fullName>
    </submittedName>
</protein>
<feature type="transmembrane region" description="Helical" evidence="3">
    <location>
        <begin position="206"/>
        <end position="225"/>
    </location>
</feature>
<dbReference type="InterPro" id="IPR050882">
    <property type="entry name" value="Prepilin_peptidase/N-MTase"/>
</dbReference>
<feature type="domain" description="Prepilin type IV endopeptidase peptidase" evidence="4">
    <location>
        <begin position="79"/>
        <end position="187"/>
    </location>
</feature>
<dbReference type="GO" id="GO:0005886">
    <property type="term" value="C:plasma membrane"/>
    <property type="evidence" value="ECO:0007669"/>
    <property type="project" value="TreeGrafter"/>
</dbReference>
<evidence type="ECO:0000256" key="2">
    <source>
        <dbReference type="RuleBase" id="RU003793"/>
    </source>
</evidence>
<feature type="transmembrane region" description="Helical" evidence="3">
    <location>
        <begin position="47"/>
        <end position="66"/>
    </location>
</feature>
<feature type="transmembrane region" description="Helical" evidence="3">
    <location>
        <begin position="129"/>
        <end position="150"/>
    </location>
</feature>
<feature type="transmembrane region" description="Helical" evidence="3">
    <location>
        <begin position="170"/>
        <end position="194"/>
    </location>
</feature>
<name>A0A3R5WRW2_9FIRM</name>
<keyword evidence="3" id="KW-1133">Transmembrane helix</keyword>
<evidence type="ECO:0000256" key="1">
    <source>
        <dbReference type="ARBA" id="ARBA00005801"/>
    </source>
</evidence>
<dbReference type="GeneID" id="92833474"/>
<comment type="similarity">
    <text evidence="1 2">Belongs to the peptidase A24 family.</text>
</comment>
<dbReference type="RefSeq" id="WP_004852566.1">
    <property type="nucleotide sequence ID" value="NZ_CABIWG010000002.1"/>
</dbReference>
<gene>
    <name evidence="5" type="ORF">DWX94_06135</name>
</gene>
<evidence type="ECO:0000313" key="6">
    <source>
        <dbReference type="Proteomes" id="UP000283295"/>
    </source>
</evidence>
<keyword evidence="3" id="KW-0472">Membrane</keyword>
<feature type="transmembrane region" description="Helical" evidence="3">
    <location>
        <begin position="73"/>
        <end position="91"/>
    </location>
</feature>
<dbReference type="GO" id="GO:0006465">
    <property type="term" value="P:signal peptide processing"/>
    <property type="evidence" value="ECO:0007669"/>
    <property type="project" value="TreeGrafter"/>
</dbReference>
<dbReference type="OrthoDB" id="9789291at2"/>
<evidence type="ECO:0000256" key="3">
    <source>
        <dbReference type="SAM" id="Phobius"/>
    </source>
</evidence>
<feature type="transmembrane region" description="Helical" evidence="3">
    <location>
        <begin position="97"/>
        <end position="117"/>
    </location>
</feature>
<dbReference type="GO" id="GO:0004190">
    <property type="term" value="F:aspartic-type endopeptidase activity"/>
    <property type="evidence" value="ECO:0007669"/>
    <property type="project" value="InterPro"/>
</dbReference>
<comment type="caution">
    <text evidence="5">The sequence shown here is derived from an EMBL/GenBank/DDBJ whole genome shotgun (WGS) entry which is preliminary data.</text>
</comment>
<dbReference type="InterPro" id="IPR014032">
    <property type="entry name" value="Peptidase_A24A_bac"/>
</dbReference>
<reference evidence="5 6" key="1">
    <citation type="submission" date="2018-08" db="EMBL/GenBank/DDBJ databases">
        <title>A genome reference for cultivated species of the human gut microbiota.</title>
        <authorList>
            <person name="Zou Y."/>
            <person name="Xue W."/>
            <person name="Luo G."/>
        </authorList>
    </citation>
    <scope>NUCLEOTIDE SEQUENCE [LARGE SCALE GENOMIC DNA]</scope>
    <source>
        <strain evidence="5 6">AF22-21</strain>
    </source>
</reference>
<keyword evidence="3" id="KW-0812">Transmembrane</keyword>